<organism evidence="2 3">
    <name type="scientific">Rhizosaccharibacter radicis</name>
    <dbReference type="NCBI Taxonomy" id="2782605"/>
    <lineage>
        <taxon>Bacteria</taxon>
        <taxon>Pseudomonadati</taxon>
        <taxon>Pseudomonadota</taxon>
        <taxon>Alphaproteobacteria</taxon>
        <taxon>Acetobacterales</taxon>
        <taxon>Acetobacteraceae</taxon>
        <taxon>Rhizosaccharibacter</taxon>
    </lineage>
</organism>
<gene>
    <name evidence="2" type="ORF">NFI88_15890</name>
</gene>
<reference evidence="2 3" key="1">
    <citation type="submission" date="2022-06" db="EMBL/GenBank/DDBJ databases">
        <title>Rhizosaccharibacter gen. nov. sp. nov. KSS12, endophytic bacteria isolated from sugarcane.</title>
        <authorList>
            <person name="Pitiwittayakul N."/>
        </authorList>
    </citation>
    <scope>NUCLEOTIDE SEQUENCE [LARGE SCALE GENOMIC DNA]</scope>
    <source>
        <strain evidence="2 3">KSS12</strain>
    </source>
</reference>
<proteinExistence type="predicted"/>
<dbReference type="RefSeq" id="WP_422921065.1">
    <property type="nucleotide sequence ID" value="NZ_JAMZEJ010000010.1"/>
</dbReference>
<accession>A0ABT1W143</accession>
<evidence type="ECO:0000256" key="1">
    <source>
        <dbReference type="SAM" id="MobiDB-lite"/>
    </source>
</evidence>
<evidence type="ECO:0000313" key="3">
    <source>
        <dbReference type="Proteomes" id="UP001524547"/>
    </source>
</evidence>
<feature type="compositionally biased region" description="Basic and acidic residues" evidence="1">
    <location>
        <begin position="13"/>
        <end position="31"/>
    </location>
</feature>
<dbReference type="Proteomes" id="UP001524547">
    <property type="component" value="Unassembled WGS sequence"/>
</dbReference>
<name>A0ABT1W143_9PROT</name>
<dbReference type="EMBL" id="JAMZEJ010000010">
    <property type="protein sequence ID" value="MCQ8242314.1"/>
    <property type="molecule type" value="Genomic_DNA"/>
</dbReference>
<comment type="caution">
    <text evidence="2">The sequence shown here is derived from an EMBL/GenBank/DDBJ whole genome shotgun (WGS) entry which is preliminary data.</text>
</comment>
<feature type="region of interest" description="Disordered" evidence="1">
    <location>
        <begin position="1"/>
        <end position="59"/>
    </location>
</feature>
<protein>
    <submittedName>
        <fullName evidence="2">Uncharacterized protein</fullName>
    </submittedName>
</protein>
<evidence type="ECO:0000313" key="2">
    <source>
        <dbReference type="EMBL" id="MCQ8242314.1"/>
    </source>
</evidence>
<sequence>MKSQEFPVPPPPRDGREHADKEHQHETKPGQKDNAFARTQANHRIQETPAGSIDHRDKD</sequence>
<keyword evidence="3" id="KW-1185">Reference proteome</keyword>